<sequence length="411" mass="46456">MPDINRYVLPNGLRIVHSYNPLTEIVAVNVLYNVGGKNDCNGKSGCAHLLEHLMFGGSENVPNFDTVLQNAGGENNAYTTADITNYYDIVPAHNLETALWVESDRMSFLNLNDKTLSVQRSVVTEEFKQRNLNRPYGDASYLYRKTAYKKHPYRNRVIGNSISHINSITLDDIKNYYKQYYAPDNAILSIVGNVKFEQCINLVEKWFAQLSPSGLKRPEIPEEPKQKKSREISVCRKVRANAIYKVWHIPGRTDDCYPCIDLISDILANGKSSRLKTKLLKNKRLFFSIDASVTGDIDPGLLIVSGFLLPGVKMEDADDAIECEIEKLLLQKVSNHELKKVVNKFESSELFDRTDNAEYAARLAYSELLGNACNLASLTDRYRAVKCTDIMHAAEKFLIPSNCTTLYYNAI</sequence>
<evidence type="ECO:0000313" key="11">
    <source>
        <dbReference type="EMBL" id="MBO8437678.1"/>
    </source>
</evidence>
<evidence type="ECO:0000256" key="5">
    <source>
        <dbReference type="ARBA" id="ARBA00022801"/>
    </source>
</evidence>
<evidence type="ECO:0000256" key="1">
    <source>
        <dbReference type="ARBA" id="ARBA00001947"/>
    </source>
</evidence>
<protein>
    <submittedName>
        <fullName evidence="11">Insulinase family protein</fullName>
    </submittedName>
</protein>
<evidence type="ECO:0000259" key="9">
    <source>
        <dbReference type="Pfam" id="PF00675"/>
    </source>
</evidence>
<accession>A0A9D9H7E3</accession>
<dbReference type="GO" id="GO:0046872">
    <property type="term" value="F:metal ion binding"/>
    <property type="evidence" value="ECO:0007669"/>
    <property type="project" value="UniProtKB-KW"/>
</dbReference>
<dbReference type="Proteomes" id="UP000823636">
    <property type="component" value="Unassembled WGS sequence"/>
</dbReference>
<dbReference type="PROSITE" id="PS00143">
    <property type="entry name" value="INSULINASE"/>
    <property type="match status" value="1"/>
</dbReference>
<dbReference type="InterPro" id="IPR011249">
    <property type="entry name" value="Metalloenz_LuxS/M16"/>
</dbReference>
<dbReference type="SUPFAM" id="SSF63411">
    <property type="entry name" value="LuxS/MPP-like metallohydrolase"/>
    <property type="match status" value="2"/>
</dbReference>
<reference evidence="11" key="2">
    <citation type="journal article" date="2021" name="PeerJ">
        <title>Extensive microbial diversity within the chicken gut microbiome revealed by metagenomics and culture.</title>
        <authorList>
            <person name="Gilroy R."/>
            <person name="Ravi A."/>
            <person name="Getino M."/>
            <person name="Pursley I."/>
            <person name="Horton D.L."/>
            <person name="Alikhan N.F."/>
            <person name="Baker D."/>
            <person name="Gharbi K."/>
            <person name="Hall N."/>
            <person name="Watson M."/>
            <person name="Adriaenssens E.M."/>
            <person name="Foster-Nyarko E."/>
            <person name="Jarju S."/>
            <person name="Secka A."/>
            <person name="Antonio M."/>
            <person name="Oren A."/>
            <person name="Chaudhuri R.R."/>
            <person name="La Ragione R."/>
            <person name="Hildebrand F."/>
            <person name="Pallen M.J."/>
        </authorList>
    </citation>
    <scope>NUCLEOTIDE SEQUENCE</scope>
    <source>
        <strain evidence="11">G3-4614</strain>
    </source>
</reference>
<dbReference type="InterPro" id="IPR007863">
    <property type="entry name" value="Peptidase_M16_C"/>
</dbReference>
<dbReference type="InterPro" id="IPR001431">
    <property type="entry name" value="Pept_M16_Zn_BS"/>
</dbReference>
<reference evidence="11" key="1">
    <citation type="submission" date="2020-10" db="EMBL/GenBank/DDBJ databases">
        <authorList>
            <person name="Gilroy R."/>
        </authorList>
    </citation>
    <scope>NUCLEOTIDE SEQUENCE</scope>
    <source>
        <strain evidence="11">G3-4614</strain>
    </source>
</reference>
<evidence type="ECO:0000256" key="8">
    <source>
        <dbReference type="RuleBase" id="RU004447"/>
    </source>
</evidence>
<dbReference type="GO" id="GO:0004222">
    <property type="term" value="F:metalloendopeptidase activity"/>
    <property type="evidence" value="ECO:0007669"/>
    <property type="project" value="InterPro"/>
</dbReference>
<keyword evidence="7" id="KW-0482">Metalloprotease</keyword>
<dbReference type="Pfam" id="PF00675">
    <property type="entry name" value="Peptidase_M16"/>
    <property type="match status" value="1"/>
</dbReference>
<dbReference type="GO" id="GO:0006508">
    <property type="term" value="P:proteolysis"/>
    <property type="evidence" value="ECO:0007669"/>
    <property type="project" value="UniProtKB-KW"/>
</dbReference>
<evidence type="ECO:0000256" key="7">
    <source>
        <dbReference type="ARBA" id="ARBA00023049"/>
    </source>
</evidence>
<evidence type="ECO:0000256" key="2">
    <source>
        <dbReference type="ARBA" id="ARBA00007261"/>
    </source>
</evidence>
<dbReference type="InterPro" id="IPR011765">
    <property type="entry name" value="Pept_M16_N"/>
</dbReference>
<dbReference type="Gene3D" id="3.30.830.10">
    <property type="entry name" value="Metalloenzyme, LuxS/M16 peptidase-like"/>
    <property type="match status" value="2"/>
</dbReference>
<comment type="caution">
    <text evidence="11">The sequence shown here is derived from an EMBL/GenBank/DDBJ whole genome shotgun (WGS) entry which is preliminary data.</text>
</comment>
<dbReference type="Pfam" id="PF05193">
    <property type="entry name" value="Peptidase_M16_C"/>
    <property type="match status" value="1"/>
</dbReference>
<comment type="similarity">
    <text evidence="2 8">Belongs to the peptidase M16 family.</text>
</comment>
<keyword evidence="6" id="KW-0862">Zinc</keyword>
<evidence type="ECO:0000256" key="3">
    <source>
        <dbReference type="ARBA" id="ARBA00022670"/>
    </source>
</evidence>
<dbReference type="EMBL" id="JADIMW010000022">
    <property type="protein sequence ID" value="MBO8437678.1"/>
    <property type="molecule type" value="Genomic_DNA"/>
</dbReference>
<name>A0A9D9H7E3_9BACT</name>
<feature type="domain" description="Peptidase M16 C-terminal" evidence="10">
    <location>
        <begin position="167"/>
        <end position="344"/>
    </location>
</feature>
<proteinExistence type="inferred from homology"/>
<organism evidence="11 12">
    <name type="scientific">Candidatus Caccoplasma merdipullorum</name>
    <dbReference type="NCBI Taxonomy" id="2840718"/>
    <lineage>
        <taxon>Bacteria</taxon>
        <taxon>Pseudomonadati</taxon>
        <taxon>Bacteroidota</taxon>
        <taxon>Bacteroidia</taxon>
        <taxon>Bacteroidales</taxon>
        <taxon>Bacteroidaceae</taxon>
        <taxon>Bacteroidaceae incertae sedis</taxon>
        <taxon>Candidatus Caccoplasma</taxon>
    </lineage>
</organism>
<evidence type="ECO:0000259" key="10">
    <source>
        <dbReference type="Pfam" id="PF05193"/>
    </source>
</evidence>
<evidence type="ECO:0000256" key="4">
    <source>
        <dbReference type="ARBA" id="ARBA00022723"/>
    </source>
</evidence>
<comment type="cofactor">
    <cofactor evidence="1">
        <name>Zn(2+)</name>
        <dbReference type="ChEBI" id="CHEBI:29105"/>
    </cofactor>
</comment>
<dbReference type="PANTHER" id="PTHR43690">
    <property type="entry name" value="NARDILYSIN"/>
    <property type="match status" value="1"/>
</dbReference>
<dbReference type="InterPro" id="IPR050626">
    <property type="entry name" value="Peptidase_M16"/>
</dbReference>
<evidence type="ECO:0000313" key="12">
    <source>
        <dbReference type="Proteomes" id="UP000823636"/>
    </source>
</evidence>
<keyword evidence="3" id="KW-0645">Protease</keyword>
<keyword evidence="5" id="KW-0378">Hydrolase</keyword>
<feature type="domain" description="Peptidase M16 N-terminal" evidence="9">
    <location>
        <begin position="14"/>
        <end position="157"/>
    </location>
</feature>
<dbReference type="PANTHER" id="PTHR43690:SF17">
    <property type="entry name" value="PROTEIN YHJJ"/>
    <property type="match status" value="1"/>
</dbReference>
<evidence type="ECO:0000256" key="6">
    <source>
        <dbReference type="ARBA" id="ARBA00022833"/>
    </source>
</evidence>
<keyword evidence="4" id="KW-0479">Metal-binding</keyword>
<gene>
    <name evidence="11" type="ORF">IAC54_02120</name>
</gene>
<dbReference type="AlphaFoldDB" id="A0A9D9H7E3"/>